<keyword evidence="1" id="KW-0812">Transmembrane</keyword>
<keyword evidence="1" id="KW-1133">Transmembrane helix</keyword>
<dbReference type="OrthoDB" id="2472205at2759"/>
<accession>A0A397TW42</accession>
<name>A0A397TW42_9GLOM</name>
<proteinExistence type="predicted"/>
<evidence type="ECO:0000313" key="3">
    <source>
        <dbReference type="Proteomes" id="UP000266673"/>
    </source>
</evidence>
<evidence type="ECO:0000256" key="1">
    <source>
        <dbReference type="SAM" id="Phobius"/>
    </source>
</evidence>
<gene>
    <name evidence="2" type="ORF">C2G38_2256616</name>
</gene>
<dbReference type="EMBL" id="QKWP01003940">
    <property type="protein sequence ID" value="RIB00579.1"/>
    <property type="molecule type" value="Genomic_DNA"/>
</dbReference>
<dbReference type="AlphaFoldDB" id="A0A397TW42"/>
<evidence type="ECO:0000313" key="2">
    <source>
        <dbReference type="EMBL" id="RIB00579.1"/>
    </source>
</evidence>
<feature type="transmembrane region" description="Helical" evidence="1">
    <location>
        <begin position="6"/>
        <end position="25"/>
    </location>
</feature>
<keyword evidence="1" id="KW-0472">Membrane</keyword>
<sequence length="116" mass="13745">MYHLCYVFLIIIFVVFVLMQIKILFFKMTKSEVIFVHIRYSTRMKGNILEWDAIEGEFLIECLLSYRVSEGTLSHRCKYPRESKALRGQQFRLLNVLLLFSDVPEMTHALSGIYDE</sequence>
<organism evidence="2 3">
    <name type="scientific">Gigaspora rosea</name>
    <dbReference type="NCBI Taxonomy" id="44941"/>
    <lineage>
        <taxon>Eukaryota</taxon>
        <taxon>Fungi</taxon>
        <taxon>Fungi incertae sedis</taxon>
        <taxon>Mucoromycota</taxon>
        <taxon>Glomeromycotina</taxon>
        <taxon>Glomeromycetes</taxon>
        <taxon>Diversisporales</taxon>
        <taxon>Gigasporaceae</taxon>
        <taxon>Gigaspora</taxon>
    </lineage>
</organism>
<protein>
    <submittedName>
        <fullName evidence="2">Uncharacterized protein</fullName>
    </submittedName>
</protein>
<keyword evidence="3" id="KW-1185">Reference proteome</keyword>
<comment type="caution">
    <text evidence="2">The sequence shown here is derived from an EMBL/GenBank/DDBJ whole genome shotgun (WGS) entry which is preliminary data.</text>
</comment>
<dbReference type="Proteomes" id="UP000266673">
    <property type="component" value="Unassembled WGS sequence"/>
</dbReference>
<reference evidence="2 3" key="1">
    <citation type="submission" date="2018-06" db="EMBL/GenBank/DDBJ databases">
        <title>Comparative genomics reveals the genomic features of Rhizophagus irregularis, R. cerebriforme, R. diaphanum and Gigaspora rosea, and their symbiotic lifestyle signature.</title>
        <authorList>
            <person name="Morin E."/>
            <person name="San Clemente H."/>
            <person name="Chen E.C.H."/>
            <person name="De La Providencia I."/>
            <person name="Hainaut M."/>
            <person name="Kuo A."/>
            <person name="Kohler A."/>
            <person name="Murat C."/>
            <person name="Tang N."/>
            <person name="Roy S."/>
            <person name="Loubradou J."/>
            <person name="Henrissat B."/>
            <person name="Grigoriev I.V."/>
            <person name="Corradi N."/>
            <person name="Roux C."/>
            <person name="Martin F.M."/>
        </authorList>
    </citation>
    <scope>NUCLEOTIDE SEQUENCE [LARGE SCALE GENOMIC DNA]</scope>
    <source>
        <strain evidence="2 3">DAOM 194757</strain>
    </source>
</reference>